<keyword evidence="3" id="KW-0479">Metal-binding</keyword>
<organism evidence="9 10">
    <name type="scientific">Candidatus Bandiella euplotis</name>
    <dbReference type="NCBI Taxonomy" id="1664265"/>
    <lineage>
        <taxon>Bacteria</taxon>
        <taxon>Pseudomonadati</taxon>
        <taxon>Pseudomonadota</taxon>
        <taxon>Alphaproteobacteria</taxon>
        <taxon>Rickettsiales</taxon>
        <taxon>Candidatus Midichloriaceae</taxon>
        <taxon>Candidatus Bandiella</taxon>
    </lineage>
</organism>
<evidence type="ECO:0000256" key="1">
    <source>
        <dbReference type="ARBA" id="ARBA00009630"/>
    </source>
</evidence>
<evidence type="ECO:0000256" key="7">
    <source>
        <dbReference type="PIRNR" id="PIRNR005894"/>
    </source>
</evidence>
<dbReference type="PROSITE" id="PS51354">
    <property type="entry name" value="GLUTAREDOXIN_2"/>
    <property type="match status" value="1"/>
</dbReference>
<reference evidence="9 10" key="1">
    <citation type="submission" date="2022-11" db="EMBL/GenBank/DDBJ databases">
        <title>Host association and intracellularity evolved multiple times independently in the Rickettsiales.</title>
        <authorList>
            <person name="Castelli M."/>
            <person name="Nardi T."/>
            <person name="Gammuto L."/>
            <person name="Bellinzona G."/>
            <person name="Sabaneyeva E."/>
            <person name="Potekhin A."/>
            <person name="Serra V."/>
            <person name="Petroni G."/>
            <person name="Sassera D."/>
        </authorList>
    </citation>
    <scope>NUCLEOTIDE SEQUENCE [LARGE SCALE GENOMIC DNA]</scope>
    <source>
        <strain evidence="9 10">NDG2</strain>
    </source>
</reference>
<evidence type="ECO:0000313" key="9">
    <source>
        <dbReference type="EMBL" id="WPX96850.1"/>
    </source>
</evidence>
<sequence>MNNNLHEAITQVLNEHEVVLFMKGTPEAPACGFSATVVNILNILKVKFVGINILEDDDLRQAIKDYSDWPTIPQLYIKAQFIGGCDIVREMYESGELQQLI</sequence>
<dbReference type="InterPro" id="IPR004480">
    <property type="entry name" value="Monothiol_GRX-rel"/>
</dbReference>
<keyword evidence="5" id="KW-0411">Iron-sulfur</keyword>
<dbReference type="InterPro" id="IPR036249">
    <property type="entry name" value="Thioredoxin-like_sf"/>
</dbReference>
<evidence type="ECO:0000313" key="10">
    <source>
        <dbReference type="Proteomes" id="UP001327219"/>
    </source>
</evidence>
<keyword evidence="4" id="KW-0408">Iron</keyword>
<dbReference type="RefSeq" id="WP_323732541.1">
    <property type="nucleotide sequence ID" value="NZ_CP110820.1"/>
</dbReference>
<keyword evidence="2" id="KW-0001">2Fe-2S</keyword>
<dbReference type="InterPro" id="IPR002109">
    <property type="entry name" value="Glutaredoxin"/>
</dbReference>
<dbReference type="InterPro" id="IPR014434">
    <property type="entry name" value="Monothiol_GRX"/>
</dbReference>
<dbReference type="Proteomes" id="UP001327219">
    <property type="component" value="Chromosome"/>
</dbReference>
<dbReference type="PIRSF" id="PIRSF005894">
    <property type="entry name" value="Monothiol_GRX"/>
    <property type="match status" value="1"/>
</dbReference>
<evidence type="ECO:0000256" key="3">
    <source>
        <dbReference type="ARBA" id="ARBA00022723"/>
    </source>
</evidence>
<gene>
    <name evidence="9" type="ORF">Bandiella_00982</name>
</gene>
<evidence type="ECO:0000259" key="8">
    <source>
        <dbReference type="Pfam" id="PF00462"/>
    </source>
</evidence>
<dbReference type="SUPFAM" id="SSF52833">
    <property type="entry name" value="Thioredoxin-like"/>
    <property type="match status" value="1"/>
</dbReference>
<dbReference type="Gene3D" id="3.40.30.10">
    <property type="entry name" value="Glutaredoxin"/>
    <property type="match status" value="1"/>
</dbReference>
<dbReference type="NCBIfam" id="TIGR00365">
    <property type="entry name" value="Grx4 family monothiol glutaredoxin"/>
    <property type="match status" value="1"/>
</dbReference>
<accession>A0ABZ0UL29</accession>
<name>A0ABZ0UL29_9RICK</name>
<feature type="domain" description="Glutaredoxin" evidence="8">
    <location>
        <begin position="18"/>
        <end position="82"/>
    </location>
</feature>
<evidence type="ECO:0000256" key="5">
    <source>
        <dbReference type="ARBA" id="ARBA00023014"/>
    </source>
</evidence>
<dbReference type="PANTHER" id="PTHR10293:SF72">
    <property type="entry name" value="MONOTHIOL GLUTAREDOXIN-S14, CHLOROPLASTIC"/>
    <property type="match status" value="1"/>
</dbReference>
<dbReference type="CDD" id="cd03028">
    <property type="entry name" value="GRX_PICOT_like"/>
    <property type="match status" value="1"/>
</dbReference>
<comment type="similarity">
    <text evidence="1 7">Belongs to the glutaredoxin family. Monothiol subfamily.</text>
</comment>
<proteinExistence type="inferred from homology"/>
<dbReference type="InterPro" id="IPR033658">
    <property type="entry name" value="GRX_PICOT-like"/>
</dbReference>
<dbReference type="PANTHER" id="PTHR10293">
    <property type="entry name" value="GLUTAREDOXIN FAMILY MEMBER"/>
    <property type="match status" value="1"/>
</dbReference>
<evidence type="ECO:0000256" key="4">
    <source>
        <dbReference type="ARBA" id="ARBA00023004"/>
    </source>
</evidence>
<evidence type="ECO:0000256" key="6">
    <source>
        <dbReference type="ARBA" id="ARBA00023284"/>
    </source>
</evidence>
<protein>
    <recommendedName>
        <fullName evidence="7">Glutaredoxin</fullName>
    </recommendedName>
</protein>
<keyword evidence="6" id="KW-0676">Redox-active center</keyword>
<keyword evidence="10" id="KW-1185">Reference proteome</keyword>
<dbReference type="EMBL" id="CP110820">
    <property type="protein sequence ID" value="WPX96850.1"/>
    <property type="molecule type" value="Genomic_DNA"/>
</dbReference>
<evidence type="ECO:0000256" key="2">
    <source>
        <dbReference type="ARBA" id="ARBA00022714"/>
    </source>
</evidence>
<dbReference type="Pfam" id="PF00462">
    <property type="entry name" value="Glutaredoxin"/>
    <property type="match status" value="1"/>
</dbReference>